<accession>A0A833H348</accession>
<dbReference type="AlphaFoldDB" id="A0A833H348"/>
<proteinExistence type="predicted"/>
<sequence length="296" mass="32843">MKSAVSFRRAMSHTLRLLVLGAIFLTGSCFEVLQTIDAKKDGTIRMSVRITMSKALQQGEETKTKAPEAKDFVHDAKRIHNNVKAQDLSDEMTLRRQFDFSTTRTLLGEVSESDKGMFLPYPDGAKQWVFLFRPSGNNKKKATTGDDAQTEQLAKAFLSTANYRIFFRGTGLPRSVVFTDMDGKRHHLRPTAFGDGMLIDCPLMLVFQGGILTTSSEGKIDFQRTDRMVQYLKDTMPASDESTEESTEESNDEDTQESPDEPADSPDSGSDEGKSDSDSMGPVKKPNQIGDRATSL</sequence>
<protein>
    <recommendedName>
        <fullName evidence="4">Lipoprotein</fullName>
    </recommendedName>
</protein>
<feature type="region of interest" description="Disordered" evidence="1">
    <location>
        <begin position="235"/>
        <end position="296"/>
    </location>
</feature>
<dbReference type="Proteomes" id="UP000460298">
    <property type="component" value="Unassembled WGS sequence"/>
</dbReference>
<evidence type="ECO:0000256" key="1">
    <source>
        <dbReference type="SAM" id="MobiDB-lite"/>
    </source>
</evidence>
<feature type="compositionally biased region" description="Acidic residues" evidence="1">
    <location>
        <begin position="241"/>
        <end position="264"/>
    </location>
</feature>
<organism evidence="2 3">
    <name type="scientific">Leptonema illini</name>
    <dbReference type="NCBI Taxonomy" id="183"/>
    <lineage>
        <taxon>Bacteria</taxon>
        <taxon>Pseudomonadati</taxon>
        <taxon>Spirochaetota</taxon>
        <taxon>Spirochaetia</taxon>
        <taxon>Leptospirales</taxon>
        <taxon>Leptospiraceae</taxon>
        <taxon>Leptonema</taxon>
    </lineage>
</organism>
<gene>
    <name evidence="2" type="ORF">F9K24_05545</name>
</gene>
<name>A0A833H348_9LEPT</name>
<comment type="caution">
    <text evidence="2">The sequence shown here is derived from an EMBL/GenBank/DDBJ whole genome shotgun (WGS) entry which is preliminary data.</text>
</comment>
<evidence type="ECO:0008006" key="4">
    <source>
        <dbReference type="Google" id="ProtNLM"/>
    </source>
</evidence>
<dbReference type="PROSITE" id="PS51257">
    <property type="entry name" value="PROKAR_LIPOPROTEIN"/>
    <property type="match status" value="1"/>
</dbReference>
<reference evidence="2 3" key="1">
    <citation type="submission" date="2019-10" db="EMBL/GenBank/DDBJ databases">
        <title>Extracellular Electron Transfer in a Candidatus Methanoperedens spp. Enrichment Culture.</title>
        <authorList>
            <person name="Berger S."/>
            <person name="Rangel Shaw D."/>
            <person name="Berben T."/>
            <person name="In 'T Zandt M."/>
            <person name="Frank J."/>
            <person name="Reimann J."/>
            <person name="Jetten M.S.M."/>
            <person name="Welte C.U."/>
        </authorList>
    </citation>
    <scope>NUCLEOTIDE SEQUENCE [LARGE SCALE GENOMIC DNA]</scope>
    <source>
        <strain evidence="2">SB12</strain>
    </source>
</reference>
<dbReference type="EMBL" id="WBUI01000004">
    <property type="protein sequence ID" value="KAB2933931.1"/>
    <property type="molecule type" value="Genomic_DNA"/>
</dbReference>
<evidence type="ECO:0000313" key="3">
    <source>
        <dbReference type="Proteomes" id="UP000460298"/>
    </source>
</evidence>
<evidence type="ECO:0000313" key="2">
    <source>
        <dbReference type="EMBL" id="KAB2933931.1"/>
    </source>
</evidence>